<proteinExistence type="predicted"/>
<dbReference type="EMBL" id="CP046996">
    <property type="protein sequence ID" value="QGZ99614.1"/>
    <property type="molecule type" value="Genomic_DNA"/>
</dbReference>
<sequence length="130" mass="14402">MSPINNDFQETVDAMLIRHQSILDILSKGQEASSRVNRAITKAVTSCGCVSVDAYKSPIPENATISDLKFLLNSHLVGNLCSNCREVVETELGNQLFYISALANILGLSVNEILEKEENRLKTLTVFNFR</sequence>
<accession>A0A857DH46</accession>
<organism evidence="1 2">
    <name type="scientific">Dehalobacter restrictus</name>
    <dbReference type="NCBI Taxonomy" id="55583"/>
    <lineage>
        <taxon>Bacteria</taxon>
        <taxon>Bacillati</taxon>
        <taxon>Bacillota</taxon>
        <taxon>Clostridia</taxon>
        <taxon>Eubacteriales</taxon>
        <taxon>Desulfitobacteriaceae</taxon>
        <taxon>Dehalobacter</taxon>
    </lineage>
</organism>
<dbReference type="Proteomes" id="UP000430508">
    <property type="component" value="Chromosome"/>
</dbReference>
<gene>
    <name evidence="1" type="ORF">GQ588_02585</name>
</gene>
<dbReference type="AlphaFoldDB" id="A0A857DH46"/>
<evidence type="ECO:0000313" key="1">
    <source>
        <dbReference type="EMBL" id="QGZ99614.1"/>
    </source>
</evidence>
<protein>
    <submittedName>
        <fullName evidence="1">DUF1573 domain-containing protein</fullName>
    </submittedName>
</protein>
<reference evidence="1 2" key="1">
    <citation type="submission" date="2019-12" db="EMBL/GenBank/DDBJ databases">
        <title>Sequence classification of anaerobic respiratory reductive dehalogenases: First we see many, then we see few.</title>
        <authorList>
            <person name="Molenda O."/>
            <person name="Puentes Jacome L.A."/>
            <person name="Cao X."/>
            <person name="Nesbo C.L."/>
            <person name="Tang S."/>
            <person name="Morson N."/>
            <person name="Patron J."/>
            <person name="Lomheim L."/>
            <person name="Wishart D.S."/>
            <person name="Edwards E.A."/>
        </authorList>
    </citation>
    <scope>NUCLEOTIDE SEQUENCE [LARGE SCALE GENOMIC DNA]</scope>
    <source>
        <strain evidence="1 2">12DCA</strain>
    </source>
</reference>
<dbReference type="RefSeq" id="WP_019225189.1">
    <property type="nucleotide sequence ID" value="NZ_CP046996.1"/>
</dbReference>
<name>A0A857DH46_9FIRM</name>
<evidence type="ECO:0000313" key="2">
    <source>
        <dbReference type="Proteomes" id="UP000430508"/>
    </source>
</evidence>